<evidence type="ECO:0000256" key="5">
    <source>
        <dbReference type="ARBA" id="ARBA00023237"/>
    </source>
</evidence>
<dbReference type="EMBL" id="LAZR01000718">
    <property type="protein sequence ID" value="KKN59675.1"/>
    <property type="molecule type" value="Genomic_DNA"/>
</dbReference>
<feature type="domain" description="TonB-dependent receptor plug" evidence="6">
    <location>
        <begin position="132"/>
        <end position="256"/>
    </location>
</feature>
<comment type="subcellular location">
    <subcellularLocation>
        <location evidence="1">Cell outer membrane</location>
        <topology evidence="1">Multi-pass membrane protein</topology>
    </subcellularLocation>
</comment>
<evidence type="ECO:0000313" key="7">
    <source>
        <dbReference type="EMBL" id="KKN59675.1"/>
    </source>
</evidence>
<dbReference type="InterPro" id="IPR008969">
    <property type="entry name" value="CarboxyPept-like_regulatory"/>
</dbReference>
<dbReference type="InterPro" id="IPR036942">
    <property type="entry name" value="Beta-barrel_TonB_sf"/>
</dbReference>
<reference evidence="7" key="1">
    <citation type="journal article" date="2015" name="Nature">
        <title>Complex archaea that bridge the gap between prokaryotes and eukaryotes.</title>
        <authorList>
            <person name="Spang A."/>
            <person name="Saw J.H."/>
            <person name="Jorgensen S.L."/>
            <person name="Zaremba-Niedzwiedzka K."/>
            <person name="Martijn J."/>
            <person name="Lind A.E."/>
            <person name="van Eijk R."/>
            <person name="Schleper C."/>
            <person name="Guy L."/>
            <person name="Ettema T.J."/>
        </authorList>
    </citation>
    <scope>NUCLEOTIDE SEQUENCE</scope>
</reference>
<dbReference type="InterPro" id="IPR023997">
    <property type="entry name" value="TonB-dep_OMP_SusC/RagA_CS"/>
</dbReference>
<dbReference type="NCBIfam" id="TIGR04056">
    <property type="entry name" value="OMP_RagA_SusC"/>
    <property type="match status" value="1"/>
</dbReference>
<dbReference type="SUPFAM" id="SSF49464">
    <property type="entry name" value="Carboxypeptidase regulatory domain-like"/>
    <property type="match status" value="1"/>
</dbReference>
<evidence type="ECO:0000256" key="2">
    <source>
        <dbReference type="ARBA" id="ARBA00022448"/>
    </source>
</evidence>
<sequence>MKLALLRLANSNKHKMRARHKGLLTLLLALIVQFTFAQEMTVSGTVTDQNDLPLPGVNIVVQGTTNGTQTDFDGNYSISASEGDALLFTYIGQADKAVTVGASGTINVQMTEDAQALDEVVVTALGISKEKQALGYATTQVEGDQVNTAKETNFINSLSGKVAGLDIKKSSSLGGSSNIILRGYTSLTGNNQPLFVVDGTPIGNNAAITTNQDTGRGGYDYGNAAMDINPEDIKSVNVLKGAAASNLYGSRAANGVIIITTKKGSKSKGLGITINSGVTMAQYDPSTFPTYQNQYGAGYGPFYGNGPGGFFSGLDVDGDGVDDLTTPFTEDASQGAPFDPNLLVYQWDAFYPESPNYLTPTPWVARQNGPEYIFNTGVTLNNSVSVSAGSETGSFRVGFTKLDQTGIVPNSKIERNSFDFNGSQELSEKLTAGVKATFTKTDGKGRYGTGYDGRNIMQQFRQWNQINVDYKAQEEAYLNTGRNISWNYGGNPLTPEGQAAIFFDNPYFTRYENFQTDTRNRLFGNLNLNYDATDWLSITGRASVDTYSELQEERLAITSVGVPFYDRTNRTYTELNYDLLFNYDFDLSEKITLDGVIGATARQNRVERVNAQTSGGLVVPNLYSLSNSVNLLPPPTEDLFKLKQYGFFANASFAYDGFLYLDLSGRYDISSTLPNSSNGFFYPAVSTSLVFSKLLDIDWLSLGKFRANYAQVGNSTDPYRVLDAYFSPTNFSVPLFSVAGRKSNENLVNELSDSFEIGLEMSFADKRAGFDLSYYKTNTVDQIFPVTVSRATGFDSRVINSGEVQNDGIEAQVYLSPIRTEDFEWRINATWAKNKSEVISLFTNETTGESVDNVQLGSFQGGVSVNATVGEPYGSIWGSNFTYLRDADGNITNPNPIIDADTGKYVRDATPQPIGDINPEWKGGLSNTLTYKNLSFSFLIDVQKGGDIFSLDTWYGYATGVYDVTAGFNELGNLVRDPVENGGGILLDGINADGSPNTTRSLVDFENALGYRSAPNALHVYDASYVKLREMTFSYKLPTKLLQNIPINNLTFSLTGRNLWIIDKNMPYSDPEAGLSAGNLQGYQSSPYPTAREYGFNIRFDF</sequence>
<dbReference type="NCBIfam" id="TIGR04057">
    <property type="entry name" value="SusC_RagA_signa"/>
    <property type="match status" value="1"/>
</dbReference>
<organism evidence="7">
    <name type="scientific">marine sediment metagenome</name>
    <dbReference type="NCBI Taxonomy" id="412755"/>
    <lineage>
        <taxon>unclassified sequences</taxon>
        <taxon>metagenomes</taxon>
        <taxon>ecological metagenomes</taxon>
    </lineage>
</organism>
<gene>
    <name evidence="7" type="ORF">LCGC14_0539390</name>
</gene>
<comment type="caution">
    <text evidence="7">The sequence shown here is derived from an EMBL/GenBank/DDBJ whole genome shotgun (WGS) entry which is preliminary data.</text>
</comment>
<dbReference type="PROSITE" id="PS52016">
    <property type="entry name" value="TONB_DEPENDENT_REC_3"/>
    <property type="match status" value="1"/>
</dbReference>
<dbReference type="AlphaFoldDB" id="A0A0F9RT89"/>
<keyword evidence="5" id="KW-0998">Cell outer membrane</keyword>
<keyword evidence="2" id="KW-0813">Transport</keyword>
<evidence type="ECO:0000256" key="4">
    <source>
        <dbReference type="ARBA" id="ARBA00023136"/>
    </source>
</evidence>
<evidence type="ECO:0000256" key="3">
    <source>
        <dbReference type="ARBA" id="ARBA00022692"/>
    </source>
</evidence>
<accession>A0A0F9RT89</accession>
<dbReference type="Pfam" id="PF13715">
    <property type="entry name" value="CarbopepD_reg_2"/>
    <property type="match status" value="1"/>
</dbReference>
<keyword evidence="4" id="KW-0472">Membrane</keyword>
<dbReference type="SUPFAM" id="SSF56935">
    <property type="entry name" value="Porins"/>
    <property type="match status" value="1"/>
</dbReference>
<dbReference type="Gene3D" id="2.40.170.20">
    <property type="entry name" value="TonB-dependent receptor, beta-barrel domain"/>
    <property type="match status" value="1"/>
</dbReference>
<dbReference type="InterPro" id="IPR012910">
    <property type="entry name" value="Plug_dom"/>
</dbReference>
<dbReference type="GO" id="GO:0009279">
    <property type="term" value="C:cell outer membrane"/>
    <property type="evidence" value="ECO:0007669"/>
    <property type="project" value="UniProtKB-SubCell"/>
</dbReference>
<evidence type="ECO:0000259" key="6">
    <source>
        <dbReference type="Pfam" id="PF07715"/>
    </source>
</evidence>
<dbReference type="InterPro" id="IPR023996">
    <property type="entry name" value="TonB-dep_OMP_SusC/RagA"/>
</dbReference>
<dbReference type="Gene3D" id="2.170.130.10">
    <property type="entry name" value="TonB-dependent receptor, plug domain"/>
    <property type="match status" value="1"/>
</dbReference>
<dbReference type="Gene3D" id="2.60.40.1120">
    <property type="entry name" value="Carboxypeptidase-like, regulatory domain"/>
    <property type="match status" value="1"/>
</dbReference>
<protein>
    <recommendedName>
        <fullName evidence="6">TonB-dependent receptor plug domain-containing protein</fullName>
    </recommendedName>
</protein>
<dbReference type="InterPro" id="IPR037066">
    <property type="entry name" value="Plug_dom_sf"/>
</dbReference>
<evidence type="ECO:0000256" key="1">
    <source>
        <dbReference type="ARBA" id="ARBA00004571"/>
    </source>
</evidence>
<name>A0A0F9RT89_9ZZZZ</name>
<keyword evidence="3" id="KW-0812">Transmembrane</keyword>
<dbReference type="InterPro" id="IPR039426">
    <property type="entry name" value="TonB-dep_rcpt-like"/>
</dbReference>
<proteinExistence type="predicted"/>
<dbReference type="Pfam" id="PF07715">
    <property type="entry name" value="Plug"/>
    <property type="match status" value="1"/>
</dbReference>